<proteinExistence type="predicted"/>
<reference evidence="1 2" key="1">
    <citation type="submission" date="2024-10" db="EMBL/GenBank/DDBJ databases">
        <title>The Natural Products Discovery Center: Release of the First 8490 Sequenced Strains for Exploring Actinobacteria Biosynthetic Diversity.</title>
        <authorList>
            <person name="Kalkreuter E."/>
            <person name="Kautsar S.A."/>
            <person name="Yang D."/>
            <person name="Bader C.D."/>
            <person name="Teijaro C.N."/>
            <person name="Fluegel L."/>
            <person name="Davis C.M."/>
            <person name="Simpson J.R."/>
            <person name="Lauterbach L."/>
            <person name="Steele A.D."/>
            <person name="Gui C."/>
            <person name="Meng S."/>
            <person name="Li G."/>
            <person name="Viehrig K."/>
            <person name="Ye F."/>
            <person name="Su P."/>
            <person name="Kiefer A.F."/>
            <person name="Nichols A."/>
            <person name="Cepeda A.J."/>
            <person name="Yan W."/>
            <person name="Fan B."/>
            <person name="Jiang Y."/>
            <person name="Adhikari A."/>
            <person name="Zheng C.-J."/>
            <person name="Schuster L."/>
            <person name="Cowan T.M."/>
            <person name="Smanski M.J."/>
            <person name="Chevrette M.G."/>
            <person name="De Carvalho L.P.S."/>
            <person name="Shen B."/>
        </authorList>
    </citation>
    <scope>NUCLEOTIDE SEQUENCE [LARGE SCALE GENOMIC DNA]</scope>
    <source>
        <strain evidence="1 2">NPDC020568</strain>
    </source>
</reference>
<dbReference type="EMBL" id="JBIRUQ010000005">
    <property type="protein sequence ID" value="MFI1463187.1"/>
    <property type="molecule type" value="Genomic_DNA"/>
</dbReference>
<dbReference type="GeneID" id="93506936"/>
<organism evidence="1 2">
    <name type="scientific">Nocardia carnea</name>
    <dbReference type="NCBI Taxonomy" id="37328"/>
    <lineage>
        <taxon>Bacteria</taxon>
        <taxon>Bacillati</taxon>
        <taxon>Actinomycetota</taxon>
        <taxon>Actinomycetes</taxon>
        <taxon>Mycobacteriales</taxon>
        <taxon>Nocardiaceae</taxon>
        <taxon>Nocardia</taxon>
    </lineage>
</organism>
<dbReference type="Proteomes" id="UP001611263">
    <property type="component" value="Unassembled WGS sequence"/>
</dbReference>
<evidence type="ECO:0000313" key="1">
    <source>
        <dbReference type="EMBL" id="MFI1463187.1"/>
    </source>
</evidence>
<protein>
    <submittedName>
        <fullName evidence="1">Uncharacterized protein</fullName>
    </submittedName>
</protein>
<evidence type="ECO:0000313" key="2">
    <source>
        <dbReference type="Proteomes" id="UP001611263"/>
    </source>
</evidence>
<accession>A0ABW7TQ74</accession>
<gene>
    <name evidence="1" type="ORF">ACH4WX_20925</name>
</gene>
<comment type="caution">
    <text evidence="1">The sequence shown here is derived from an EMBL/GenBank/DDBJ whole genome shotgun (WGS) entry which is preliminary data.</text>
</comment>
<keyword evidence="2" id="KW-1185">Reference proteome</keyword>
<dbReference type="RefSeq" id="WP_051157908.1">
    <property type="nucleotide sequence ID" value="NZ_JBIRUQ010000005.1"/>
</dbReference>
<sequence length="132" mass="14066">MKFYEGWAEPMDVGQGTANALYQQAVSGTFRMERGVAERCAAVYTRLVDTCVDQQITNSKRLQEVSGFGGFNSAQELQGKFADKGGSTTDALKGIKEAALRMAAAYLHAGGAFEEADAMNSRALTVAGEAVE</sequence>
<name>A0ABW7TQ74_9NOCA</name>